<dbReference type="InterPro" id="IPR036928">
    <property type="entry name" value="AS_sf"/>
</dbReference>
<evidence type="ECO:0000259" key="2">
    <source>
        <dbReference type="Pfam" id="PF01425"/>
    </source>
</evidence>
<dbReference type="GeneID" id="110757803"/>
<dbReference type="Pfam" id="PF01425">
    <property type="entry name" value="Amidase"/>
    <property type="match status" value="1"/>
</dbReference>
<gene>
    <name evidence="4" type="primary">LOC110757803</name>
</gene>
<feature type="domain" description="Amidase" evidence="2">
    <location>
        <begin position="165"/>
        <end position="304"/>
    </location>
</feature>
<feature type="region of interest" description="Disordered" evidence="1">
    <location>
        <begin position="288"/>
        <end position="307"/>
    </location>
</feature>
<evidence type="ECO:0000256" key="1">
    <source>
        <dbReference type="SAM" id="MobiDB-lite"/>
    </source>
</evidence>
<accession>A0A6P5SGS8</accession>
<evidence type="ECO:0000313" key="4">
    <source>
        <dbReference type="RefSeq" id="XP_021815224.1"/>
    </source>
</evidence>
<proteinExistence type="predicted"/>
<name>A0A6P5SGS8_PRUAV</name>
<keyword evidence="3" id="KW-1185">Reference proteome</keyword>
<reference evidence="4" key="1">
    <citation type="submission" date="2025-08" db="UniProtKB">
        <authorList>
            <consortium name="RefSeq"/>
        </authorList>
    </citation>
    <scope>IDENTIFICATION</scope>
</reference>
<dbReference type="SUPFAM" id="SSF75304">
    <property type="entry name" value="Amidase signature (AS) enzymes"/>
    <property type="match status" value="1"/>
</dbReference>
<dbReference type="InterPro" id="IPR023631">
    <property type="entry name" value="Amidase_dom"/>
</dbReference>
<dbReference type="AlphaFoldDB" id="A0A6P5SGS8"/>
<sequence length="307" mass="34085">MMLKEKYLPLVSGWTHSGITCVIFLAAICCRTVASDVKKESDEHGVCWAKVGHSYPLNCAFDLFDSSFFNNTKMLEIVKGQKEFNIPIFTANRKLVASVNGGLHHPSYLVFNSAWGSEQSQHVTKRFKYPSLSGIKKPGSEQDIAFMSILELGELIKTKQITSKELTKFFLKRLKRYNHALEAVVTYTEELAYKQAKEADKLLAQGVYLGPLHGIPYGLKDIIAVPHYKTTWGSRSFKSQVLDIEAWVYKRLKSAGAVLVAKLVSGSLAYDDIWFGGRTRNPWNIEEFSTGSSAGPAASTSAGSIQS</sequence>
<dbReference type="InterPro" id="IPR000120">
    <property type="entry name" value="Amidase"/>
</dbReference>
<evidence type="ECO:0000313" key="3">
    <source>
        <dbReference type="Proteomes" id="UP000515124"/>
    </source>
</evidence>
<organism evidence="3 4">
    <name type="scientific">Prunus avium</name>
    <name type="common">Cherry</name>
    <name type="synonym">Cerasus avium</name>
    <dbReference type="NCBI Taxonomy" id="42229"/>
    <lineage>
        <taxon>Eukaryota</taxon>
        <taxon>Viridiplantae</taxon>
        <taxon>Streptophyta</taxon>
        <taxon>Embryophyta</taxon>
        <taxon>Tracheophyta</taxon>
        <taxon>Spermatophyta</taxon>
        <taxon>Magnoliopsida</taxon>
        <taxon>eudicotyledons</taxon>
        <taxon>Gunneridae</taxon>
        <taxon>Pentapetalae</taxon>
        <taxon>rosids</taxon>
        <taxon>fabids</taxon>
        <taxon>Rosales</taxon>
        <taxon>Rosaceae</taxon>
        <taxon>Amygdaloideae</taxon>
        <taxon>Amygdaleae</taxon>
        <taxon>Prunus</taxon>
    </lineage>
</organism>
<dbReference type="Gene3D" id="3.90.1300.10">
    <property type="entry name" value="Amidase signature (AS) domain"/>
    <property type="match status" value="1"/>
</dbReference>
<dbReference type="KEGG" id="pavi:110757803"/>
<dbReference type="PANTHER" id="PTHR11895">
    <property type="entry name" value="TRANSAMIDASE"/>
    <property type="match status" value="1"/>
</dbReference>
<feature type="compositionally biased region" description="Low complexity" evidence="1">
    <location>
        <begin position="289"/>
        <end position="307"/>
    </location>
</feature>
<dbReference type="Proteomes" id="UP000515124">
    <property type="component" value="Unplaced"/>
</dbReference>
<dbReference type="RefSeq" id="XP_021815224.1">
    <property type="nucleotide sequence ID" value="XM_021959532.1"/>
</dbReference>
<dbReference type="PANTHER" id="PTHR11895:SF73">
    <property type="entry name" value="AMIDASE FAMILY PROTEIN"/>
    <property type="match status" value="1"/>
</dbReference>
<protein>
    <submittedName>
        <fullName evidence="4">Uncharacterized protein LOC110757803</fullName>
    </submittedName>
</protein>
<dbReference type="GO" id="GO:0050567">
    <property type="term" value="F:glutaminyl-tRNA synthase (glutamine-hydrolyzing) activity"/>
    <property type="evidence" value="ECO:0007669"/>
    <property type="project" value="TreeGrafter"/>
</dbReference>